<dbReference type="EMBL" id="ASRX01000038">
    <property type="protein sequence ID" value="EYF04157.1"/>
    <property type="molecule type" value="Genomic_DNA"/>
</dbReference>
<feature type="region of interest" description="Disordered" evidence="1">
    <location>
        <begin position="20"/>
        <end position="114"/>
    </location>
</feature>
<reference evidence="3 4" key="1">
    <citation type="submission" date="2013-05" db="EMBL/GenBank/DDBJ databases">
        <title>Genome assembly of Chondromyces apiculatus DSM 436.</title>
        <authorList>
            <person name="Sharma G."/>
            <person name="Khatri I."/>
            <person name="Kaur C."/>
            <person name="Mayilraj S."/>
            <person name="Subramanian S."/>
        </authorList>
    </citation>
    <scope>NUCLEOTIDE SEQUENCE [LARGE SCALE GENOMIC DNA]</scope>
    <source>
        <strain evidence="3 4">DSM 436</strain>
    </source>
</reference>
<keyword evidence="4" id="KW-1185">Reference proteome</keyword>
<sequence>MMSKPKAAVLVALGMMLAACGGTTQGGTAPARPVSPGMWESEILDTEPREVLQRPDPPGQRRSGASLDGWLNTMPGGVSPAMPGDMPGAFEGVTEGGGRGPGSRPPAPPRPPRR</sequence>
<accession>A0A017T593</accession>
<name>A0A017T593_9BACT</name>
<proteinExistence type="predicted"/>
<evidence type="ECO:0000313" key="3">
    <source>
        <dbReference type="EMBL" id="EYF04157.1"/>
    </source>
</evidence>
<evidence type="ECO:0000256" key="2">
    <source>
        <dbReference type="SAM" id="SignalP"/>
    </source>
</evidence>
<evidence type="ECO:0008006" key="5">
    <source>
        <dbReference type="Google" id="ProtNLM"/>
    </source>
</evidence>
<evidence type="ECO:0000256" key="1">
    <source>
        <dbReference type="SAM" id="MobiDB-lite"/>
    </source>
</evidence>
<dbReference type="Proteomes" id="UP000019678">
    <property type="component" value="Unassembled WGS sequence"/>
</dbReference>
<organism evidence="3 4">
    <name type="scientific">Chondromyces apiculatus DSM 436</name>
    <dbReference type="NCBI Taxonomy" id="1192034"/>
    <lineage>
        <taxon>Bacteria</taxon>
        <taxon>Pseudomonadati</taxon>
        <taxon>Myxococcota</taxon>
        <taxon>Polyangia</taxon>
        <taxon>Polyangiales</taxon>
        <taxon>Polyangiaceae</taxon>
        <taxon>Chondromyces</taxon>
    </lineage>
</organism>
<feature type="chain" id="PRO_5001496912" description="Lipoprotein" evidence="2">
    <location>
        <begin position="22"/>
        <end position="114"/>
    </location>
</feature>
<feature type="signal peptide" evidence="2">
    <location>
        <begin position="1"/>
        <end position="21"/>
    </location>
</feature>
<evidence type="ECO:0000313" key="4">
    <source>
        <dbReference type="Proteomes" id="UP000019678"/>
    </source>
</evidence>
<comment type="caution">
    <text evidence="3">The sequence shown here is derived from an EMBL/GenBank/DDBJ whole genome shotgun (WGS) entry which is preliminary data.</text>
</comment>
<keyword evidence="2" id="KW-0732">Signal</keyword>
<dbReference type="AlphaFoldDB" id="A0A017T593"/>
<dbReference type="RefSeq" id="WP_044244808.1">
    <property type="nucleotide sequence ID" value="NZ_ASRX01000038.1"/>
</dbReference>
<feature type="compositionally biased region" description="Pro residues" evidence="1">
    <location>
        <begin position="103"/>
        <end position="114"/>
    </location>
</feature>
<protein>
    <recommendedName>
        <fullName evidence="5">Lipoprotein</fullName>
    </recommendedName>
</protein>
<feature type="compositionally biased region" description="Low complexity" evidence="1">
    <location>
        <begin position="20"/>
        <end position="31"/>
    </location>
</feature>
<dbReference type="PROSITE" id="PS51257">
    <property type="entry name" value="PROKAR_LIPOPROTEIN"/>
    <property type="match status" value="1"/>
</dbReference>
<dbReference type="STRING" id="1192034.CAP_4840"/>
<gene>
    <name evidence="3" type="ORF">CAP_4840</name>
</gene>